<proteinExistence type="predicted"/>
<evidence type="ECO:0000256" key="1">
    <source>
        <dbReference type="SAM" id="MobiDB-lite"/>
    </source>
</evidence>
<name>A0A6C0J225_9ZZZZ</name>
<reference evidence="2" key="1">
    <citation type="journal article" date="2020" name="Nature">
        <title>Giant virus diversity and host interactions through global metagenomics.</title>
        <authorList>
            <person name="Schulz F."/>
            <person name="Roux S."/>
            <person name="Paez-Espino D."/>
            <person name="Jungbluth S."/>
            <person name="Walsh D.A."/>
            <person name="Denef V.J."/>
            <person name="McMahon K.D."/>
            <person name="Konstantinidis K.T."/>
            <person name="Eloe-Fadrosh E.A."/>
            <person name="Kyrpides N.C."/>
            <person name="Woyke T."/>
        </authorList>
    </citation>
    <scope>NUCLEOTIDE SEQUENCE</scope>
    <source>
        <strain evidence="2">GVMAG-M-3300025727-45</strain>
    </source>
</reference>
<evidence type="ECO:0000313" key="2">
    <source>
        <dbReference type="EMBL" id="QHT99701.1"/>
    </source>
</evidence>
<protein>
    <submittedName>
        <fullName evidence="2">Uncharacterized protein</fullName>
    </submittedName>
</protein>
<feature type="compositionally biased region" description="Basic residues" evidence="1">
    <location>
        <begin position="106"/>
        <end position="116"/>
    </location>
</feature>
<feature type="compositionally biased region" description="Acidic residues" evidence="1">
    <location>
        <begin position="90"/>
        <end position="100"/>
    </location>
</feature>
<sequence length="116" mass="14179">MSKTHFVTRSRFVRHIDSKFEIFFDENLKQTFSDYFNQNPDEMKPENIKKLKKSLSEIMFENVEIVISTMDNKVPVVPERRRRKKKEKEQQEEEPIENEMVEEKPKRRSRKSNKEE</sequence>
<accession>A0A6C0J225</accession>
<feature type="region of interest" description="Disordered" evidence="1">
    <location>
        <begin position="74"/>
        <end position="116"/>
    </location>
</feature>
<dbReference type="AlphaFoldDB" id="A0A6C0J225"/>
<organism evidence="2">
    <name type="scientific">viral metagenome</name>
    <dbReference type="NCBI Taxonomy" id="1070528"/>
    <lineage>
        <taxon>unclassified sequences</taxon>
        <taxon>metagenomes</taxon>
        <taxon>organismal metagenomes</taxon>
    </lineage>
</organism>
<dbReference type="EMBL" id="MN740313">
    <property type="protein sequence ID" value="QHT99701.1"/>
    <property type="molecule type" value="Genomic_DNA"/>
</dbReference>